<evidence type="ECO:0000259" key="1">
    <source>
        <dbReference type="Pfam" id="PF07993"/>
    </source>
</evidence>
<dbReference type="PANTHER" id="PTHR11011:SF60">
    <property type="entry name" value="FATTY ACYL-COA REDUCTASE-RELATED"/>
    <property type="match status" value="1"/>
</dbReference>
<accession>A0A4Y8IDX9</accession>
<evidence type="ECO:0000313" key="2">
    <source>
        <dbReference type="EMBL" id="TFB14198.1"/>
    </source>
</evidence>
<organism evidence="2 3">
    <name type="scientific">Filobacillus milosensis</name>
    <dbReference type="NCBI Taxonomy" id="94137"/>
    <lineage>
        <taxon>Bacteria</taxon>
        <taxon>Bacillati</taxon>
        <taxon>Bacillota</taxon>
        <taxon>Bacilli</taxon>
        <taxon>Bacillales</taxon>
        <taxon>Bacillaceae</taxon>
        <taxon>Filobacillus</taxon>
    </lineage>
</organism>
<dbReference type="SUPFAM" id="SSF51735">
    <property type="entry name" value="NAD(P)-binding Rossmann-fold domains"/>
    <property type="match status" value="1"/>
</dbReference>
<keyword evidence="3" id="KW-1185">Reference proteome</keyword>
<name>A0A4Y8IDX9_9BACI</name>
<gene>
    <name evidence="2" type="ORF">E3U55_14205</name>
</gene>
<dbReference type="PANTHER" id="PTHR11011">
    <property type="entry name" value="MALE STERILITY PROTEIN 2-RELATED"/>
    <property type="match status" value="1"/>
</dbReference>
<reference evidence="2 3" key="1">
    <citation type="submission" date="2019-03" db="EMBL/GenBank/DDBJ databases">
        <authorList>
            <person name="He R.-H."/>
        </authorList>
    </citation>
    <scope>NUCLEOTIDE SEQUENCE [LARGE SCALE GENOMIC DNA]</scope>
    <source>
        <strain evidence="3">SH 714</strain>
    </source>
</reference>
<dbReference type="GO" id="GO:0080019">
    <property type="term" value="F:alcohol-forming very long-chain fatty acyl-CoA reductase activity"/>
    <property type="evidence" value="ECO:0007669"/>
    <property type="project" value="InterPro"/>
</dbReference>
<evidence type="ECO:0000313" key="3">
    <source>
        <dbReference type="Proteomes" id="UP000297975"/>
    </source>
</evidence>
<dbReference type="AlphaFoldDB" id="A0A4Y8IDX9"/>
<dbReference type="EMBL" id="SOPW01000018">
    <property type="protein sequence ID" value="TFB14198.1"/>
    <property type="molecule type" value="Genomic_DNA"/>
</dbReference>
<dbReference type="Pfam" id="PF07993">
    <property type="entry name" value="NAD_binding_4"/>
    <property type="match status" value="1"/>
</dbReference>
<dbReference type="CDD" id="cd05263">
    <property type="entry name" value="MupV_like_SDR_e"/>
    <property type="match status" value="1"/>
</dbReference>
<dbReference type="Gene3D" id="3.40.50.720">
    <property type="entry name" value="NAD(P)-binding Rossmann-like Domain"/>
    <property type="match status" value="1"/>
</dbReference>
<dbReference type="InterPro" id="IPR026055">
    <property type="entry name" value="FAR"/>
</dbReference>
<dbReference type="Proteomes" id="UP000297975">
    <property type="component" value="Unassembled WGS sequence"/>
</dbReference>
<proteinExistence type="predicted"/>
<dbReference type="GO" id="GO:0035336">
    <property type="term" value="P:long-chain fatty-acyl-CoA metabolic process"/>
    <property type="evidence" value="ECO:0007669"/>
    <property type="project" value="TreeGrafter"/>
</dbReference>
<feature type="domain" description="Thioester reductase (TE)" evidence="1">
    <location>
        <begin position="5"/>
        <end position="237"/>
    </location>
</feature>
<dbReference type="RefSeq" id="WP_134341142.1">
    <property type="nucleotide sequence ID" value="NZ_SOPW01000018.1"/>
</dbReference>
<sequence>MRILITGSTGFLGTQLAKKLLLEGHHVYLLVRSQQKADALLNNLHEYKNDITPLIGELTQENLWLAEEKIKELNGQIDAIYHTAALLSFDESKRDELFHVNVNGTKNALEFAQHINVKRFIHVSTAYTLGTRDVGQESLYPKSQEFRNSYEESKAKAEHLVMTYKNQFEVLIMRPSIIIGDSETGEADTTFGLYGIIRTIEILKKKSERSQNNQTYRLVLDEDSVSNLVPVDYVVKVLVLGLTYGQPETVYNITNPNPPQNKAVFVAITHSLDFDQVELIPNEDAHLLTQEEINMNKPIEVFKEYLNTSVTFEDNNTRELLQQANQDGIAMDRDTLLRIIDGFINR</sequence>
<dbReference type="OrthoDB" id="9807212at2"/>
<comment type="caution">
    <text evidence="2">The sequence shown here is derived from an EMBL/GenBank/DDBJ whole genome shotgun (WGS) entry which is preliminary data.</text>
</comment>
<protein>
    <submittedName>
        <fullName evidence="2">SDR family NAD(P)-dependent oxidoreductase</fullName>
    </submittedName>
</protein>
<dbReference type="InterPro" id="IPR013120">
    <property type="entry name" value="FAR_NAD-bd"/>
</dbReference>
<dbReference type="InterPro" id="IPR036291">
    <property type="entry name" value="NAD(P)-bd_dom_sf"/>
</dbReference>